<feature type="region of interest" description="Disordered" evidence="1">
    <location>
        <begin position="360"/>
        <end position="380"/>
    </location>
</feature>
<evidence type="ECO:0000313" key="5">
    <source>
        <dbReference type="Proteomes" id="UP001201217"/>
    </source>
</evidence>
<reference evidence="4 5" key="1">
    <citation type="submission" date="2022-01" db="EMBL/GenBank/DDBJ databases">
        <title>Maritalea mediterranea sp. nov., isolated from marine plastic residues from the Malva-rosa beach (Valencia, Spain).</title>
        <authorList>
            <person name="Vidal-Verdu A."/>
            <person name="Molina-Menor E."/>
            <person name="Pascual J."/>
            <person name="Pereto J."/>
            <person name="Porcar M."/>
        </authorList>
    </citation>
    <scope>NUCLEOTIDE SEQUENCE [LARGE SCALE GENOMIC DNA]</scope>
    <source>
        <strain evidence="4 5">P4.10X</strain>
    </source>
</reference>
<dbReference type="RefSeq" id="WP_236114740.1">
    <property type="nucleotide sequence ID" value="NZ_JAKGTI010000002.1"/>
</dbReference>
<evidence type="ECO:0000256" key="1">
    <source>
        <dbReference type="SAM" id="MobiDB-lite"/>
    </source>
</evidence>
<feature type="domain" description="PRC-barrel" evidence="3">
    <location>
        <begin position="279"/>
        <end position="340"/>
    </location>
</feature>
<gene>
    <name evidence="4" type="ORF">L1I42_11855</name>
</gene>
<dbReference type="Gene3D" id="2.30.30.240">
    <property type="entry name" value="PRC-barrel domain"/>
    <property type="match status" value="2"/>
</dbReference>
<feature type="signal peptide" evidence="2">
    <location>
        <begin position="1"/>
        <end position="24"/>
    </location>
</feature>
<dbReference type="InterPro" id="IPR027275">
    <property type="entry name" value="PRC-brl_dom"/>
</dbReference>
<feature type="region of interest" description="Disordered" evidence="1">
    <location>
        <begin position="206"/>
        <end position="231"/>
    </location>
</feature>
<organism evidence="4 5">
    <name type="scientific">Maritalea mediterranea</name>
    <dbReference type="NCBI Taxonomy" id="2909667"/>
    <lineage>
        <taxon>Bacteria</taxon>
        <taxon>Pseudomonadati</taxon>
        <taxon>Pseudomonadota</taxon>
        <taxon>Alphaproteobacteria</taxon>
        <taxon>Hyphomicrobiales</taxon>
        <taxon>Devosiaceae</taxon>
        <taxon>Maritalea</taxon>
    </lineage>
</organism>
<evidence type="ECO:0000259" key="3">
    <source>
        <dbReference type="Pfam" id="PF05239"/>
    </source>
</evidence>
<name>A0ABS9E8H6_9HYPH</name>
<dbReference type="Pfam" id="PF05239">
    <property type="entry name" value="PRC"/>
    <property type="match status" value="2"/>
</dbReference>
<feature type="domain" description="PRC-barrel" evidence="3">
    <location>
        <begin position="105"/>
        <end position="162"/>
    </location>
</feature>
<evidence type="ECO:0000256" key="2">
    <source>
        <dbReference type="SAM" id="SignalP"/>
    </source>
</evidence>
<accession>A0ABS9E8H6</accession>
<keyword evidence="2" id="KW-0732">Signal</keyword>
<proteinExistence type="predicted"/>
<dbReference type="Proteomes" id="UP001201217">
    <property type="component" value="Unassembled WGS sequence"/>
</dbReference>
<dbReference type="SUPFAM" id="SSF50346">
    <property type="entry name" value="PRC-barrel domain"/>
    <property type="match status" value="2"/>
</dbReference>
<sequence length="380" mass="41048">MKKLTARLLTITTALAFLVPAGFADNHTLSTEAQTDLNADVQLSTDEGAKLDGNVSANVDANTSNSNDGQLDMTTTSSVESNKLLASNFLDKEVHVKGEADNWAAIGDVNDVVMDENGNAEWIIVGVGGFLGLGEKEVALSIEDIQWVERDGERIVVTSMTKADLDAAPTFDRAALEAEGEYTADRMSWTEEGQKWIKDLQSKAQQTMQDLTDDSETNVDASAQSETEANVETDATMTDGEDLAIEGQDGEMSNEGSGEMNLDMDWNWDDEGWKTMAHGELSADDLMGTPVFGPDQNEVGEISDVLVTQDGNVTAYIVDVGGFLGLGEKPVALSADKLSIYVDADNNLRVRSEFSQETLEAGPAYSEEEYNNNPDGFIIR</sequence>
<feature type="region of interest" description="Disordered" evidence="1">
    <location>
        <begin position="52"/>
        <end position="75"/>
    </location>
</feature>
<evidence type="ECO:0000313" key="4">
    <source>
        <dbReference type="EMBL" id="MCF4099185.1"/>
    </source>
</evidence>
<dbReference type="InterPro" id="IPR011033">
    <property type="entry name" value="PRC_barrel-like_sf"/>
</dbReference>
<dbReference type="PANTHER" id="PTHR36505">
    <property type="entry name" value="BLR1072 PROTEIN"/>
    <property type="match status" value="1"/>
</dbReference>
<keyword evidence="5" id="KW-1185">Reference proteome</keyword>
<protein>
    <submittedName>
        <fullName evidence="4">PRC-barrel domain-containing protein</fullName>
    </submittedName>
</protein>
<feature type="compositionally biased region" description="Polar residues" evidence="1">
    <location>
        <begin position="55"/>
        <end position="75"/>
    </location>
</feature>
<dbReference type="PANTHER" id="PTHR36505:SF1">
    <property type="entry name" value="BLR1072 PROTEIN"/>
    <property type="match status" value="1"/>
</dbReference>
<feature type="compositionally biased region" description="Polar residues" evidence="1">
    <location>
        <begin position="218"/>
        <end position="231"/>
    </location>
</feature>
<dbReference type="EMBL" id="JAKGTI010000002">
    <property type="protein sequence ID" value="MCF4099185.1"/>
    <property type="molecule type" value="Genomic_DNA"/>
</dbReference>
<comment type="caution">
    <text evidence="4">The sequence shown here is derived from an EMBL/GenBank/DDBJ whole genome shotgun (WGS) entry which is preliminary data.</text>
</comment>
<feature type="chain" id="PRO_5047410096" evidence="2">
    <location>
        <begin position="25"/>
        <end position="380"/>
    </location>
</feature>